<evidence type="ECO:0000256" key="7">
    <source>
        <dbReference type="ARBA" id="ARBA00022729"/>
    </source>
</evidence>
<keyword evidence="10 15" id="KW-0798">TonB box</keyword>
<dbReference type="CDD" id="cd01347">
    <property type="entry name" value="ligand_gated_channel"/>
    <property type="match status" value="1"/>
</dbReference>
<evidence type="ECO:0000256" key="12">
    <source>
        <dbReference type="ARBA" id="ARBA00023170"/>
    </source>
</evidence>
<comment type="caution">
    <text evidence="18">The sequence shown here is derived from an EMBL/GenBank/DDBJ whole genome shotgun (WGS) entry which is preliminary data.</text>
</comment>
<dbReference type="Pfam" id="PF07715">
    <property type="entry name" value="Plug"/>
    <property type="match status" value="1"/>
</dbReference>
<dbReference type="PANTHER" id="PTHR32552">
    <property type="entry name" value="FERRICHROME IRON RECEPTOR-RELATED"/>
    <property type="match status" value="1"/>
</dbReference>
<dbReference type="PROSITE" id="PS01156">
    <property type="entry name" value="TONB_DEPENDENT_REC_2"/>
    <property type="match status" value="1"/>
</dbReference>
<sequence>MKSATRLNLSPKHTPQSVSVITNEQIKDRGLESIADVVNSVTGLSVNRSDSERQSFSARGFNIGNYQIDGITTSWNSGYSTGESQQDLTIYDRVEIVRGANGLISGAGDPSAAINLIKKRANSKELTGNISIEGGSWNKYKGSVDISTPLTQDGKIRARFAASLEDKESFEDYYEKEKKVFYGIVEADLTDNTKLSIGASYQDNDPRGSMWGGLPSKFSDGTKTNWDSSKTTAPKWSYWTSENKNYFIELEHYFKNDIKIYTGYSKTDNNADLKLSYASGNLDKNTGLGLSGSGYLGDFEREQDNIDIYASIPFELAGQEHEVLAGVLYNKQKAKAYSASASVGSLGNFFEWDGNIDEPNFGKKDLNLDSETKQIGAYLAGRFSLGDSVKLITGARITNYEKEERVTNLSYEHDNIVTPYIGLVYDITDDYSIYASYTDIFKPQDERDSSGSFLDPIEGKSYETGIKAEFFDDKLDASFSVFRIEQDKLAQNDPTGAFVPGTTSVASVAAEGTTSRGFEIEINGEITENWSLSAGYAQFIARDADKNDVNQNQARKTFKLFTKYDLEKLSLGAGLNWQTATENSGVYQEAYTIVDAMAKYRFTKNLSAQLNIDNVFDEEYYSNVGFYSQVAIGAPRSAILSLKYAF</sequence>
<feature type="domain" description="TonB-dependent receptor-like beta-barrel" evidence="16">
    <location>
        <begin position="219"/>
        <end position="615"/>
    </location>
</feature>
<dbReference type="SUPFAM" id="SSF56935">
    <property type="entry name" value="Porins"/>
    <property type="match status" value="1"/>
</dbReference>
<keyword evidence="9" id="KW-0406">Ion transport</keyword>
<dbReference type="EMBL" id="PDKN01000010">
    <property type="protein sequence ID" value="RXJ54495.1"/>
    <property type="molecule type" value="Genomic_DNA"/>
</dbReference>
<keyword evidence="6 14" id="KW-0812">Transmembrane</keyword>
<comment type="subcellular location">
    <subcellularLocation>
        <location evidence="1 14">Cell outer membrane</location>
        <topology evidence="1 14">Multi-pass membrane protein</topology>
    </subcellularLocation>
</comment>
<keyword evidence="5" id="KW-0410">Iron transport</keyword>
<evidence type="ECO:0000256" key="14">
    <source>
        <dbReference type="PROSITE-ProRule" id="PRU01360"/>
    </source>
</evidence>
<evidence type="ECO:0000256" key="13">
    <source>
        <dbReference type="ARBA" id="ARBA00023237"/>
    </source>
</evidence>
<dbReference type="GO" id="GO:0038023">
    <property type="term" value="F:signaling receptor activity"/>
    <property type="evidence" value="ECO:0007669"/>
    <property type="project" value="InterPro"/>
</dbReference>
<evidence type="ECO:0000313" key="18">
    <source>
        <dbReference type="EMBL" id="RXJ54495.1"/>
    </source>
</evidence>
<protein>
    <submittedName>
        <fullName evidence="18">TonB-dependent siderophore receptor</fullName>
    </submittedName>
</protein>
<dbReference type="NCBIfam" id="TIGR01783">
    <property type="entry name" value="TonB-siderophor"/>
    <property type="match status" value="1"/>
</dbReference>
<evidence type="ECO:0000256" key="11">
    <source>
        <dbReference type="ARBA" id="ARBA00023136"/>
    </source>
</evidence>
<dbReference type="PROSITE" id="PS52016">
    <property type="entry name" value="TONB_DEPENDENT_REC_3"/>
    <property type="match status" value="1"/>
</dbReference>
<keyword evidence="8" id="KW-0408">Iron</keyword>
<organism evidence="18 19">
    <name type="scientific">Candidatus Marinarcus aquaticus</name>
    <dbReference type="NCBI Taxonomy" id="2044504"/>
    <lineage>
        <taxon>Bacteria</taxon>
        <taxon>Pseudomonadati</taxon>
        <taxon>Campylobacterota</taxon>
        <taxon>Epsilonproteobacteria</taxon>
        <taxon>Campylobacterales</taxon>
        <taxon>Arcobacteraceae</taxon>
        <taxon>Candidatus Marinarcus</taxon>
    </lineage>
</organism>
<evidence type="ECO:0000256" key="10">
    <source>
        <dbReference type="ARBA" id="ARBA00023077"/>
    </source>
</evidence>
<dbReference type="Proteomes" id="UP000290657">
    <property type="component" value="Unassembled WGS sequence"/>
</dbReference>
<comment type="similarity">
    <text evidence="2 14 15">Belongs to the TonB-dependent receptor family.</text>
</comment>
<name>A0A4Q0XM84_9BACT</name>
<dbReference type="PANTHER" id="PTHR32552:SF74">
    <property type="entry name" value="HYDROXAMATE SIDEROPHORE RECEPTOR FHUE"/>
    <property type="match status" value="1"/>
</dbReference>
<dbReference type="InterPro" id="IPR012910">
    <property type="entry name" value="Plug_dom"/>
</dbReference>
<dbReference type="InterPro" id="IPR036942">
    <property type="entry name" value="Beta-barrel_TonB_sf"/>
</dbReference>
<dbReference type="GO" id="GO:0009279">
    <property type="term" value="C:cell outer membrane"/>
    <property type="evidence" value="ECO:0007669"/>
    <property type="project" value="UniProtKB-SubCell"/>
</dbReference>
<proteinExistence type="inferred from homology"/>
<dbReference type="InterPro" id="IPR039426">
    <property type="entry name" value="TonB-dep_rcpt-like"/>
</dbReference>
<evidence type="ECO:0000256" key="5">
    <source>
        <dbReference type="ARBA" id="ARBA00022496"/>
    </source>
</evidence>
<evidence type="ECO:0000256" key="6">
    <source>
        <dbReference type="ARBA" id="ARBA00022692"/>
    </source>
</evidence>
<evidence type="ECO:0000256" key="2">
    <source>
        <dbReference type="ARBA" id="ARBA00009810"/>
    </source>
</evidence>
<keyword evidence="13 14" id="KW-0998">Cell outer membrane</keyword>
<evidence type="ECO:0000256" key="3">
    <source>
        <dbReference type="ARBA" id="ARBA00022448"/>
    </source>
</evidence>
<dbReference type="OrthoDB" id="174652at2"/>
<dbReference type="FunFam" id="2.170.130.10:FF:000010">
    <property type="entry name" value="Ferripyoverdine receptor"/>
    <property type="match status" value="1"/>
</dbReference>
<keyword evidence="7" id="KW-0732">Signal</keyword>
<dbReference type="InterPro" id="IPR010917">
    <property type="entry name" value="TonB_rcpt_CS"/>
</dbReference>
<dbReference type="GO" id="GO:0015344">
    <property type="term" value="F:siderophore uptake transmembrane transporter activity"/>
    <property type="evidence" value="ECO:0007669"/>
    <property type="project" value="TreeGrafter"/>
</dbReference>
<dbReference type="InterPro" id="IPR010105">
    <property type="entry name" value="TonB_sidphr_rcpt"/>
</dbReference>
<evidence type="ECO:0000313" key="19">
    <source>
        <dbReference type="Proteomes" id="UP000290657"/>
    </source>
</evidence>
<keyword evidence="11 14" id="KW-0472">Membrane</keyword>
<evidence type="ECO:0000259" key="17">
    <source>
        <dbReference type="Pfam" id="PF07715"/>
    </source>
</evidence>
<feature type="domain" description="TonB-dependent receptor plug" evidence="17">
    <location>
        <begin position="12"/>
        <end position="111"/>
    </location>
</feature>
<dbReference type="Gene3D" id="2.40.170.20">
    <property type="entry name" value="TonB-dependent receptor, beta-barrel domain"/>
    <property type="match status" value="1"/>
</dbReference>
<evidence type="ECO:0000259" key="16">
    <source>
        <dbReference type="Pfam" id="PF00593"/>
    </source>
</evidence>
<evidence type="ECO:0000256" key="9">
    <source>
        <dbReference type="ARBA" id="ARBA00023065"/>
    </source>
</evidence>
<dbReference type="InterPro" id="IPR037066">
    <property type="entry name" value="Plug_dom_sf"/>
</dbReference>
<keyword evidence="19" id="KW-1185">Reference proteome</keyword>
<evidence type="ECO:0000256" key="4">
    <source>
        <dbReference type="ARBA" id="ARBA00022452"/>
    </source>
</evidence>
<dbReference type="AlphaFoldDB" id="A0A4Q0XM84"/>
<dbReference type="Pfam" id="PF00593">
    <property type="entry name" value="TonB_dep_Rec_b-barrel"/>
    <property type="match status" value="1"/>
</dbReference>
<evidence type="ECO:0000256" key="8">
    <source>
        <dbReference type="ARBA" id="ARBA00023004"/>
    </source>
</evidence>
<reference evidence="18 19" key="1">
    <citation type="submission" date="2017-10" db="EMBL/GenBank/DDBJ databases">
        <title>Genomics of the genus Arcobacter.</title>
        <authorList>
            <person name="Perez-Cataluna A."/>
            <person name="Figueras M.J."/>
        </authorList>
    </citation>
    <scope>NUCLEOTIDE SEQUENCE [LARGE SCALE GENOMIC DNA]</scope>
    <source>
        <strain evidence="18 19">CECT 8987</strain>
    </source>
</reference>
<evidence type="ECO:0000256" key="15">
    <source>
        <dbReference type="RuleBase" id="RU003357"/>
    </source>
</evidence>
<dbReference type="GO" id="GO:0015891">
    <property type="term" value="P:siderophore transport"/>
    <property type="evidence" value="ECO:0007669"/>
    <property type="project" value="InterPro"/>
</dbReference>
<accession>A0A4Q0XM84</accession>
<evidence type="ECO:0000256" key="1">
    <source>
        <dbReference type="ARBA" id="ARBA00004571"/>
    </source>
</evidence>
<dbReference type="InterPro" id="IPR000531">
    <property type="entry name" value="Beta-barrel_TonB"/>
</dbReference>
<gene>
    <name evidence="18" type="ORF">CRV04_11680</name>
</gene>
<dbReference type="Gene3D" id="2.170.130.10">
    <property type="entry name" value="TonB-dependent receptor, plug domain"/>
    <property type="match status" value="1"/>
</dbReference>
<keyword evidence="4 14" id="KW-1134">Transmembrane beta strand</keyword>
<keyword evidence="3 14" id="KW-0813">Transport</keyword>
<keyword evidence="12 18" id="KW-0675">Receptor</keyword>